<dbReference type="InterPro" id="IPR039425">
    <property type="entry name" value="RNA_pol_sigma-70-like"/>
</dbReference>
<dbReference type="InterPro" id="IPR036388">
    <property type="entry name" value="WH-like_DNA-bd_sf"/>
</dbReference>
<proteinExistence type="inferred from homology"/>
<feature type="domain" description="RNA polymerase sigma-70 region 2" evidence="6">
    <location>
        <begin position="48"/>
        <end position="113"/>
    </location>
</feature>
<sequence length="203" mass="23174">MSVGIRREMTSGSQASEAARQTTALSELADQDLVALMVRSDKRAYRVLVERYYRGIIGIARRMGLTTGDAEDAAQDVFVRVWLHREKWRPEGASFKTWLYRVAVNRVIDLKRKPQFVDGSDLESMPDDAMSPVEQLAQHQEFKRLRSAIKLLSEQQQIAINLFYDRELSNQEAAAIMGVSVNAMESLLKRARKRLREELKAMG</sequence>
<dbReference type="EMBL" id="OBMM01000007">
    <property type="protein sequence ID" value="SOC29139.1"/>
    <property type="molecule type" value="Genomic_DNA"/>
</dbReference>
<dbReference type="InterPro" id="IPR014284">
    <property type="entry name" value="RNA_pol_sigma-70_dom"/>
</dbReference>
<dbReference type="InterPro" id="IPR013249">
    <property type="entry name" value="RNA_pol_sigma70_r4_t2"/>
</dbReference>
<keyword evidence="4" id="KW-0238">DNA-binding</keyword>
<dbReference type="GO" id="GO:0016987">
    <property type="term" value="F:sigma factor activity"/>
    <property type="evidence" value="ECO:0007669"/>
    <property type="project" value="UniProtKB-KW"/>
</dbReference>
<keyword evidence="5" id="KW-0804">Transcription</keyword>
<accession>A0A285TWC0</accession>
<keyword evidence="2" id="KW-0805">Transcription regulation</keyword>
<dbReference type="GO" id="GO:0003677">
    <property type="term" value="F:DNA binding"/>
    <property type="evidence" value="ECO:0007669"/>
    <property type="project" value="UniProtKB-KW"/>
</dbReference>
<organism evidence="8 9">
    <name type="scientific">Thalassospira xiamenensis</name>
    <dbReference type="NCBI Taxonomy" id="220697"/>
    <lineage>
        <taxon>Bacteria</taxon>
        <taxon>Pseudomonadati</taxon>
        <taxon>Pseudomonadota</taxon>
        <taxon>Alphaproteobacteria</taxon>
        <taxon>Rhodospirillales</taxon>
        <taxon>Thalassospiraceae</taxon>
        <taxon>Thalassospira</taxon>
    </lineage>
</organism>
<dbReference type="CDD" id="cd06171">
    <property type="entry name" value="Sigma70_r4"/>
    <property type="match status" value="1"/>
</dbReference>
<evidence type="ECO:0000256" key="1">
    <source>
        <dbReference type="ARBA" id="ARBA00010641"/>
    </source>
</evidence>
<dbReference type="InterPro" id="IPR013324">
    <property type="entry name" value="RNA_pol_sigma_r3/r4-like"/>
</dbReference>
<dbReference type="RefSeq" id="WP_142994593.1">
    <property type="nucleotide sequence ID" value="NZ_OBMM01000007.1"/>
</dbReference>
<dbReference type="GO" id="GO:0006352">
    <property type="term" value="P:DNA-templated transcription initiation"/>
    <property type="evidence" value="ECO:0007669"/>
    <property type="project" value="InterPro"/>
</dbReference>
<dbReference type="Gene3D" id="1.10.1740.10">
    <property type="match status" value="1"/>
</dbReference>
<dbReference type="PANTHER" id="PTHR43133:SF8">
    <property type="entry name" value="RNA POLYMERASE SIGMA FACTOR HI_1459-RELATED"/>
    <property type="match status" value="1"/>
</dbReference>
<evidence type="ECO:0000256" key="2">
    <source>
        <dbReference type="ARBA" id="ARBA00023015"/>
    </source>
</evidence>
<name>A0A285TWC0_9PROT</name>
<dbReference type="SUPFAM" id="SSF88946">
    <property type="entry name" value="Sigma2 domain of RNA polymerase sigma factors"/>
    <property type="match status" value="1"/>
</dbReference>
<dbReference type="Gene3D" id="1.10.10.10">
    <property type="entry name" value="Winged helix-like DNA-binding domain superfamily/Winged helix DNA-binding domain"/>
    <property type="match status" value="1"/>
</dbReference>
<dbReference type="InterPro" id="IPR007627">
    <property type="entry name" value="RNA_pol_sigma70_r2"/>
</dbReference>
<keyword evidence="3" id="KW-0731">Sigma factor</keyword>
<dbReference type="PANTHER" id="PTHR43133">
    <property type="entry name" value="RNA POLYMERASE ECF-TYPE SIGMA FACTO"/>
    <property type="match status" value="1"/>
</dbReference>
<dbReference type="Proteomes" id="UP000219068">
    <property type="component" value="Unassembled WGS sequence"/>
</dbReference>
<evidence type="ECO:0000256" key="5">
    <source>
        <dbReference type="ARBA" id="ARBA00023163"/>
    </source>
</evidence>
<reference evidence="8 9" key="1">
    <citation type="submission" date="2017-08" db="EMBL/GenBank/DDBJ databases">
        <authorList>
            <person name="de Groot N.N."/>
        </authorList>
    </citation>
    <scope>NUCLEOTIDE SEQUENCE [LARGE SCALE GENOMIC DNA]</scope>
    <source>
        <strain evidence="8 9">USBA 78</strain>
    </source>
</reference>
<dbReference type="Pfam" id="PF04542">
    <property type="entry name" value="Sigma70_r2"/>
    <property type="match status" value="1"/>
</dbReference>
<evidence type="ECO:0000259" key="7">
    <source>
        <dbReference type="Pfam" id="PF08281"/>
    </source>
</evidence>
<protein>
    <submittedName>
        <fullName evidence="8">RNA polymerase sigma-70 factor, ECF subfamily</fullName>
    </submittedName>
</protein>
<dbReference type="NCBIfam" id="TIGR02937">
    <property type="entry name" value="sigma70-ECF"/>
    <property type="match status" value="1"/>
</dbReference>
<evidence type="ECO:0000256" key="3">
    <source>
        <dbReference type="ARBA" id="ARBA00023082"/>
    </source>
</evidence>
<gene>
    <name evidence="8" type="ORF">SAMN05428964_10747</name>
</gene>
<feature type="domain" description="RNA polymerase sigma factor 70 region 4 type 2" evidence="7">
    <location>
        <begin position="144"/>
        <end position="195"/>
    </location>
</feature>
<dbReference type="Pfam" id="PF08281">
    <property type="entry name" value="Sigma70_r4_2"/>
    <property type="match status" value="1"/>
</dbReference>
<dbReference type="SUPFAM" id="SSF88659">
    <property type="entry name" value="Sigma3 and sigma4 domains of RNA polymerase sigma factors"/>
    <property type="match status" value="1"/>
</dbReference>
<dbReference type="AlphaFoldDB" id="A0A285TWC0"/>
<evidence type="ECO:0000313" key="9">
    <source>
        <dbReference type="Proteomes" id="UP000219068"/>
    </source>
</evidence>
<evidence type="ECO:0000256" key="4">
    <source>
        <dbReference type="ARBA" id="ARBA00023125"/>
    </source>
</evidence>
<comment type="similarity">
    <text evidence="1">Belongs to the sigma-70 factor family. ECF subfamily.</text>
</comment>
<evidence type="ECO:0000313" key="8">
    <source>
        <dbReference type="EMBL" id="SOC29139.1"/>
    </source>
</evidence>
<evidence type="ECO:0000259" key="6">
    <source>
        <dbReference type="Pfam" id="PF04542"/>
    </source>
</evidence>
<dbReference type="InterPro" id="IPR013325">
    <property type="entry name" value="RNA_pol_sigma_r2"/>
</dbReference>